<dbReference type="InterPro" id="IPR057682">
    <property type="entry name" value="DUF7922"/>
</dbReference>
<sequence>MVRNRRGYSRYYIILQEAQSGYRLKEQKAAAGYVKLEIRDHKGRILTYVQDMRLPVQPEERYLVAMVTAEGDQAAVLGDMEIGADGIGQQTWIFDADDVGDTGYPLEEFDGLVVLACPVQVRSGSGIPIILSGNFKKNKALELKSIAADVLGIPVETISGEIGDETGTEPIEQVEVDEQVPQDNIGTMEQMVDEQYEASSEVLQQIDGVHQNDGVKFQAPISNEEDDDNMQQRAYASTPEYIPFSAMVSESIKGFVERNAVSDIFGETIENSKWCAVAVDPTYAMQWNWYKYDHYLIGLIYEGEIVKYVAYGMPGRFCLGEQPFQGMTGYVYWYPAKGQKRQYGDFGYWVAYIDAQNGRIAYPF</sequence>
<evidence type="ECO:0000313" key="3">
    <source>
        <dbReference type="Proteomes" id="UP000008457"/>
    </source>
</evidence>
<dbReference type="RefSeq" id="WP_013780390.1">
    <property type="nucleotide sequence ID" value="NC_015520.1"/>
</dbReference>
<feature type="domain" description="DUF7922" evidence="1">
    <location>
        <begin position="12"/>
        <end position="133"/>
    </location>
</feature>
<dbReference type="AlphaFoldDB" id="F4A157"/>
<dbReference type="Pfam" id="PF25538">
    <property type="entry name" value="DUF7922"/>
    <property type="match status" value="1"/>
</dbReference>
<dbReference type="KEGG" id="mas:Mahau_0761"/>
<proteinExistence type="predicted"/>
<accession>F4A157</accession>
<dbReference type="eggNOG" id="COG4547">
    <property type="taxonomic scope" value="Bacteria"/>
</dbReference>
<evidence type="ECO:0000313" key="2">
    <source>
        <dbReference type="EMBL" id="AEE95960.1"/>
    </source>
</evidence>
<reference evidence="3" key="1">
    <citation type="submission" date="2010-11" db="EMBL/GenBank/DDBJ databases">
        <title>The complete genome of Mahella australiensis DSM 15567.</title>
        <authorList>
            <consortium name="US DOE Joint Genome Institute (JGI-PGF)"/>
            <person name="Lucas S."/>
            <person name="Copeland A."/>
            <person name="Lapidus A."/>
            <person name="Bruce D."/>
            <person name="Goodwin L."/>
            <person name="Pitluck S."/>
            <person name="Kyrpides N."/>
            <person name="Mavromatis K."/>
            <person name="Pagani I."/>
            <person name="Ivanova N."/>
            <person name="Teshima H."/>
            <person name="Brettin T."/>
            <person name="Detter J.C."/>
            <person name="Han C."/>
            <person name="Tapia R."/>
            <person name="Land M."/>
            <person name="Hauser L."/>
            <person name="Markowitz V."/>
            <person name="Cheng J.-F."/>
            <person name="Hugenholtz P."/>
            <person name="Woyke T."/>
            <person name="Wu D."/>
            <person name="Spring S."/>
            <person name="Pukall R."/>
            <person name="Steenblock K."/>
            <person name="Schneider S."/>
            <person name="Klenk H.-P."/>
            <person name="Eisen J.A."/>
        </authorList>
    </citation>
    <scope>NUCLEOTIDE SEQUENCE [LARGE SCALE GENOMIC DNA]</scope>
    <source>
        <strain evidence="3">DSM 15567 / CIP 107919 / 50-1 BON</strain>
    </source>
</reference>
<protein>
    <recommendedName>
        <fullName evidence="1">DUF7922 domain-containing protein</fullName>
    </recommendedName>
</protein>
<dbReference type="EMBL" id="CP002360">
    <property type="protein sequence ID" value="AEE95960.1"/>
    <property type="molecule type" value="Genomic_DNA"/>
</dbReference>
<dbReference type="STRING" id="697281.Mahau_0761"/>
<dbReference type="Proteomes" id="UP000008457">
    <property type="component" value="Chromosome"/>
</dbReference>
<gene>
    <name evidence="2" type="ordered locus">Mahau_0761</name>
</gene>
<keyword evidence="3" id="KW-1185">Reference proteome</keyword>
<dbReference type="HOGENOM" id="CLU_032034_0_0_9"/>
<dbReference type="OrthoDB" id="1705475at2"/>
<evidence type="ECO:0000259" key="1">
    <source>
        <dbReference type="Pfam" id="PF25538"/>
    </source>
</evidence>
<organism evidence="2 3">
    <name type="scientific">Mahella australiensis (strain DSM 15567 / CIP 107919 / 50-1 BON)</name>
    <dbReference type="NCBI Taxonomy" id="697281"/>
    <lineage>
        <taxon>Bacteria</taxon>
        <taxon>Bacillati</taxon>
        <taxon>Bacillota</taxon>
        <taxon>Clostridia</taxon>
        <taxon>Thermoanaerobacterales</taxon>
        <taxon>Thermoanaerobacterales Family IV. Incertae Sedis</taxon>
        <taxon>Mahella</taxon>
    </lineage>
</organism>
<name>F4A157_MAHA5</name>
<reference evidence="2 3" key="2">
    <citation type="journal article" date="2011" name="Stand. Genomic Sci.">
        <title>Complete genome sequence of Mahella australiensis type strain (50-1 BON).</title>
        <authorList>
            <person name="Sikorski J."/>
            <person name="Teshima H."/>
            <person name="Nolan M."/>
            <person name="Lucas S."/>
            <person name="Hammon N."/>
            <person name="Deshpande S."/>
            <person name="Cheng J.F."/>
            <person name="Pitluck S."/>
            <person name="Liolios K."/>
            <person name="Pagani I."/>
            <person name="Ivanova N."/>
            <person name="Huntemann M."/>
            <person name="Mavromatis K."/>
            <person name="Ovchinikova G."/>
            <person name="Pati A."/>
            <person name="Tapia R."/>
            <person name="Han C."/>
            <person name="Goodwin L."/>
            <person name="Chen A."/>
            <person name="Palaniappan K."/>
            <person name="Land M."/>
            <person name="Hauser L."/>
            <person name="Ngatchou-Djao O.D."/>
            <person name="Rohde M."/>
            <person name="Pukall R."/>
            <person name="Spring S."/>
            <person name="Abt B."/>
            <person name="Goker M."/>
            <person name="Detter J.C."/>
            <person name="Woyke T."/>
            <person name="Bristow J."/>
            <person name="Markowitz V."/>
            <person name="Hugenholtz P."/>
            <person name="Eisen J.A."/>
            <person name="Kyrpides N.C."/>
            <person name="Klenk H.P."/>
            <person name="Lapidus A."/>
        </authorList>
    </citation>
    <scope>NUCLEOTIDE SEQUENCE [LARGE SCALE GENOMIC DNA]</scope>
    <source>
        <strain evidence="3">DSM 15567 / CIP 107919 / 50-1 BON</strain>
    </source>
</reference>